<accession>A0A921E8C5</accession>
<protein>
    <submittedName>
        <fullName evidence="1">Uncharacterized protein</fullName>
    </submittedName>
</protein>
<evidence type="ECO:0000313" key="2">
    <source>
        <dbReference type="Proteomes" id="UP000711407"/>
    </source>
</evidence>
<proteinExistence type="predicted"/>
<reference evidence="1" key="2">
    <citation type="submission" date="2021-09" db="EMBL/GenBank/DDBJ databases">
        <authorList>
            <person name="Gilroy R."/>
        </authorList>
    </citation>
    <scope>NUCLEOTIDE SEQUENCE</scope>
    <source>
        <strain evidence="1">4100</strain>
    </source>
</reference>
<dbReference type="Proteomes" id="UP000711407">
    <property type="component" value="Unassembled WGS sequence"/>
</dbReference>
<gene>
    <name evidence="1" type="ORF">K8V47_04780</name>
</gene>
<dbReference type="EMBL" id="DYXT01000027">
    <property type="protein sequence ID" value="HJE39054.1"/>
    <property type="molecule type" value="Genomic_DNA"/>
</dbReference>
<sequence length="327" mass="36234">MALLQNIKVRLTAAILFMAYACTYGCYATGVIRFDRIIAASICGDSISQNAMLDSLRPAVDAMARIGILENDDLDGLKKYAEGRAFRFFAPDIDARLDYDKFAARIDSTIHAVTSLLPEISVPKHVYGIITPYNQSVMNVDSVMLIGLNHYLGADYDAYSYFEPYLRRQKDSRKAAYHIAESLVQQRYPYLADSTATALNYMIHDGAVTAALMAAVPEASLADAGGWTPEELLWLEQHESELWEAMKAKKMLQTSDPKTLSQLFAPSPGTLIFENHAPGRTGRYIGYRMVRSYLDSDPSADISDLLTPTGYMDDASEISGCYHPASM</sequence>
<reference evidence="1" key="1">
    <citation type="journal article" date="2021" name="PeerJ">
        <title>Extensive microbial diversity within the chicken gut microbiome revealed by metagenomics and culture.</title>
        <authorList>
            <person name="Gilroy R."/>
            <person name="Ravi A."/>
            <person name="Getino M."/>
            <person name="Pursley I."/>
            <person name="Horton D.L."/>
            <person name="Alikhan N.F."/>
            <person name="Baker D."/>
            <person name="Gharbi K."/>
            <person name="Hall N."/>
            <person name="Watson M."/>
            <person name="Adriaenssens E.M."/>
            <person name="Foster-Nyarko E."/>
            <person name="Jarju S."/>
            <person name="Secka A."/>
            <person name="Antonio M."/>
            <person name="Oren A."/>
            <person name="Chaudhuri R.R."/>
            <person name="La Ragione R."/>
            <person name="Hildebrand F."/>
            <person name="Pallen M.J."/>
        </authorList>
    </citation>
    <scope>NUCLEOTIDE SEQUENCE</scope>
    <source>
        <strain evidence="1">4100</strain>
    </source>
</reference>
<comment type="caution">
    <text evidence="1">The sequence shown here is derived from an EMBL/GenBank/DDBJ whole genome shotgun (WGS) entry which is preliminary data.</text>
</comment>
<evidence type="ECO:0000313" key="1">
    <source>
        <dbReference type="EMBL" id="HJE39054.1"/>
    </source>
</evidence>
<dbReference type="AlphaFoldDB" id="A0A921E8C5"/>
<organism evidence="1 2">
    <name type="scientific">Candidatus Amulumruptor caecigallinarius</name>
    <dbReference type="NCBI Taxonomy" id="2109911"/>
    <lineage>
        <taxon>Bacteria</taxon>
        <taxon>Pseudomonadati</taxon>
        <taxon>Bacteroidota</taxon>
        <taxon>Bacteroidia</taxon>
        <taxon>Bacteroidales</taxon>
        <taxon>Muribaculaceae</taxon>
        <taxon>Candidatus Amulumruptor</taxon>
    </lineage>
</organism>
<dbReference type="Pfam" id="PF25594">
    <property type="entry name" value="GldB_lipo"/>
    <property type="match status" value="1"/>
</dbReference>
<dbReference type="InterPro" id="IPR019853">
    <property type="entry name" value="GldB-like"/>
</dbReference>
<name>A0A921E8C5_9BACT</name>